<sequence>MLKNYKSKRKSSCKRWRWLRGVIFGSFIATVLTCLFTPKSGEQLRKKLLRVKTSGTKKGKTLLKNSKQHTRAFAQQTKLLAKNISKEIQDFTKAMINESKD</sequence>
<keyword evidence="1" id="KW-1133">Transmembrane helix</keyword>
<evidence type="ECO:0008006" key="4">
    <source>
        <dbReference type="Google" id="ProtNLM"/>
    </source>
</evidence>
<reference evidence="2 3" key="1">
    <citation type="journal article" date="2014" name="Syst. Appl. Microbiol.">
        <title>Evidence for the existence of two new members of the family Chlamydiaceae and proposal of Chlamydia avium sp. nov. and Chlamydia gallinacea sp. nov.</title>
        <authorList>
            <person name="Sachse K."/>
            <person name="Laroucau K."/>
            <person name="Riege K."/>
            <person name="Wehner S."/>
            <person name="Dilcher M."/>
            <person name="Creasy H.H."/>
            <person name="Weidmann M."/>
            <person name="Myers G."/>
            <person name="Vorimore F."/>
            <person name="Vicari N."/>
            <person name="Magnino S."/>
            <person name="Liebler-Tenorio E."/>
            <person name="Ruettger A."/>
            <person name="Bavoil P.M."/>
            <person name="Hufert F.T."/>
            <person name="Rossello-Mora R."/>
            <person name="Marz M."/>
        </authorList>
    </citation>
    <scope>NUCLEOTIDE SEQUENCE [LARGE SCALE GENOMIC DNA]</scope>
    <source>
        <strain evidence="2 3">08-1274/3</strain>
    </source>
</reference>
<accession>A0A173DZB4</accession>
<feature type="transmembrane region" description="Helical" evidence="1">
    <location>
        <begin position="21"/>
        <end position="38"/>
    </location>
</feature>
<proteinExistence type="predicted"/>
<dbReference type="STRING" id="1143323.M787_002965"/>
<organism evidence="2 3">
    <name type="scientific">Chlamydia gallinacea 08-1274/3</name>
    <dbReference type="NCBI Taxonomy" id="1143323"/>
    <lineage>
        <taxon>Bacteria</taxon>
        <taxon>Pseudomonadati</taxon>
        <taxon>Chlamydiota</taxon>
        <taxon>Chlamydiia</taxon>
        <taxon>Chlamydiales</taxon>
        <taxon>Chlamydiaceae</taxon>
        <taxon>Chlamydia/Chlamydophila group</taxon>
        <taxon>Chlamydia</taxon>
    </lineage>
</organism>
<dbReference type="RefSeq" id="WP_021828085.1">
    <property type="nucleotide sequence ID" value="NZ_CP015840.1"/>
</dbReference>
<keyword evidence="1" id="KW-0812">Transmembrane</keyword>
<evidence type="ECO:0000313" key="2">
    <source>
        <dbReference type="EMBL" id="ANG66270.1"/>
    </source>
</evidence>
<dbReference type="KEGG" id="cgz:M787_002965"/>
<dbReference type="OrthoDB" id="18484at2"/>
<protein>
    <recommendedName>
        <fullName evidence="4">YtxH domain-containing protein</fullName>
    </recommendedName>
</protein>
<keyword evidence="1" id="KW-0472">Membrane</keyword>
<dbReference type="GeneID" id="81478265"/>
<dbReference type="Proteomes" id="UP000019147">
    <property type="component" value="Chromosome"/>
</dbReference>
<dbReference type="eggNOG" id="COG4980">
    <property type="taxonomic scope" value="Bacteria"/>
</dbReference>
<dbReference type="AlphaFoldDB" id="A0A173DZB4"/>
<evidence type="ECO:0000256" key="1">
    <source>
        <dbReference type="SAM" id="Phobius"/>
    </source>
</evidence>
<evidence type="ECO:0000313" key="3">
    <source>
        <dbReference type="Proteomes" id="UP000019147"/>
    </source>
</evidence>
<name>A0A173DZB4_9CHLA</name>
<dbReference type="EMBL" id="CP015840">
    <property type="protein sequence ID" value="ANG66270.1"/>
    <property type="molecule type" value="Genomic_DNA"/>
</dbReference>
<gene>
    <name evidence="2" type="ORF">M787_002965</name>
</gene>